<gene>
    <name evidence="1" type="ORF">EYF80_027984</name>
</gene>
<sequence length="119" mass="13316">MSTSTLISCGPRSCCTSISSPVCRSERCMTKMPREFPPTMPKRRLSGPVRPGAAAVAMRKSVAGVCMLETTPVPVQVPLSRQTRVAEPTRWKPWEQAKGKCHQQTRHERTHIRMLHGTF</sequence>
<dbReference type="Proteomes" id="UP000314294">
    <property type="component" value="Unassembled WGS sequence"/>
</dbReference>
<evidence type="ECO:0000313" key="2">
    <source>
        <dbReference type="Proteomes" id="UP000314294"/>
    </source>
</evidence>
<keyword evidence="2" id="KW-1185">Reference proteome</keyword>
<organism evidence="1 2">
    <name type="scientific">Liparis tanakae</name>
    <name type="common">Tanaka's snailfish</name>
    <dbReference type="NCBI Taxonomy" id="230148"/>
    <lineage>
        <taxon>Eukaryota</taxon>
        <taxon>Metazoa</taxon>
        <taxon>Chordata</taxon>
        <taxon>Craniata</taxon>
        <taxon>Vertebrata</taxon>
        <taxon>Euteleostomi</taxon>
        <taxon>Actinopterygii</taxon>
        <taxon>Neopterygii</taxon>
        <taxon>Teleostei</taxon>
        <taxon>Neoteleostei</taxon>
        <taxon>Acanthomorphata</taxon>
        <taxon>Eupercaria</taxon>
        <taxon>Perciformes</taxon>
        <taxon>Cottioidei</taxon>
        <taxon>Cottales</taxon>
        <taxon>Liparidae</taxon>
        <taxon>Liparis</taxon>
    </lineage>
</organism>
<dbReference type="AlphaFoldDB" id="A0A4Z2HAF3"/>
<dbReference type="EMBL" id="SRLO01000308">
    <property type="protein sequence ID" value="TNN61762.1"/>
    <property type="molecule type" value="Genomic_DNA"/>
</dbReference>
<protein>
    <submittedName>
        <fullName evidence="1">Uncharacterized protein</fullName>
    </submittedName>
</protein>
<reference evidence="1 2" key="1">
    <citation type="submission" date="2019-03" db="EMBL/GenBank/DDBJ databases">
        <title>First draft genome of Liparis tanakae, snailfish: a comprehensive survey of snailfish specific genes.</title>
        <authorList>
            <person name="Kim W."/>
            <person name="Song I."/>
            <person name="Jeong J.-H."/>
            <person name="Kim D."/>
            <person name="Kim S."/>
            <person name="Ryu S."/>
            <person name="Song J.Y."/>
            <person name="Lee S.K."/>
        </authorList>
    </citation>
    <scope>NUCLEOTIDE SEQUENCE [LARGE SCALE GENOMIC DNA]</scope>
    <source>
        <tissue evidence="1">Muscle</tissue>
    </source>
</reference>
<name>A0A4Z2HAF3_9TELE</name>
<evidence type="ECO:0000313" key="1">
    <source>
        <dbReference type="EMBL" id="TNN61762.1"/>
    </source>
</evidence>
<accession>A0A4Z2HAF3</accession>
<comment type="caution">
    <text evidence="1">The sequence shown here is derived from an EMBL/GenBank/DDBJ whole genome shotgun (WGS) entry which is preliminary data.</text>
</comment>
<proteinExistence type="predicted"/>